<comment type="caution">
    <text evidence="1">The sequence shown here is derived from an EMBL/GenBank/DDBJ whole genome shotgun (WGS) entry which is preliminary data.</text>
</comment>
<sequence>METTEIKNLDTLKKLAARSFHTLKPTEDPSKTYIAQIKVSNYAELGCIITDLLKLCILALDPETPKVSEKNKNEPINVSVILETVLQLFPLEEMEFLSDVGEVVGGD</sequence>
<gene>
    <name evidence="1" type="ORF">J2W48_004065</name>
</gene>
<evidence type="ECO:0000313" key="2">
    <source>
        <dbReference type="Proteomes" id="UP001269081"/>
    </source>
</evidence>
<protein>
    <submittedName>
        <fullName evidence="1">Uncharacterized protein</fullName>
    </submittedName>
</protein>
<proteinExistence type="predicted"/>
<accession>A0ABU1YCZ0</accession>
<organism evidence="1 2">
    <name type="scientific">Flavobacterium piscis</name>
    <dbReference type="NCBI Taxonomy" id="1114874"/>
    <lineage>
        <taxon>Bacteria</taxon>
        <taxon>Pseudomonadati</taxon>
        <taxon>Bacteroidota</taxon>
        <taxon>Flavobacteriia</taxon>
        <taxon>Flavobacteriales</taxon>
        <taxon>Flavobacteriaceae</taxon>
        <taxon>Flavobacterium</taxon>
    </lineage>
</organism>
<name>A0ABU1YCZ0_9FLAO</name>
<reference evidence="1 2" key="1">
    <citation type="submission" date="2023-07" db="EMBL/GenBank/DDBJ databases">
        <title>Sorghum-associated microbial communities from plants grown in Nebraska, USA.</title>
        <authorList>
            <person name="Schachtman D."/>
        </authorList>
    </citation>
    <scope>NUCLEOTIDE SEQUENCE [LARGE SCALE GENOMIC DNA]</scope>
    <source>
        <strain evidence="1 2">4129</strain>
    </source>
</reference>
<dbReference type="EMBL" id="JAVDWQ010000018">
    <property type="protein sequence ID" value="MDR7212108.1"/>
    <property type="molecule type" value="Genomic_DNA"/>
</dbReference>
<evidence type="ECO:0000313" key="1">
    <source>
        <dbReference type="EMBL" id="MDR7212108.1"/>
    </source>
</evidence>
<dbReference type="RefSeq" id="WP_310283536.1">
    <property type="nucleotide sequence ID" value="NZ_JAVDWQ010000018.1"/>
</dbReference>
<dbReference type="Proteomes" id="UP001269081">
    <property type="component" value="Unassembled WGS sequence"/>
</dbReference>
<keyword evidence="2" id="KW-1185">Reference proteome</keyword>